<gene>
    <name evidence="2" type="ORF">DBW64_01345</name>
</gene>
<keyword evidence="1 2" id="KW-0808">Transferase</keyword>
<dbReference type="SMART" id="SM00882">
    <property type="entry name" value="CoA_trans"/>
    <property type="match status" value="1"/>
</dbReference>
<comment type="caution">
    <text evidence="2">The sequence shown here is derived from an EMBL/GenBank/DDBJ whole genome shotgun (WGS) entry which is preliminary data.</text>
</comment>
<sequence length="299" mass="32624">MSTEPSDDFSKVETPSEIISRLEDGMTIGIGGWATRRKPMALVREILKSDLKDLTLVSYGGPDVGLLCAAGKVKKLIFAFVSLDQYPLDPHFRAARQSGQIEVWELDEGMLHWGLRAAAMDLPFLPTRIGIGTDIINQPGFKLIDSPYEDGETFVAMPAINLDAALIHAHRSDVKGNILTMSPDPFFDELFSRAAPHTYASVEKIVTTPELDIETNARFALVERARITAVTETPFGAHPTSAAPDYHLDLKHIKSYVESAATPEAWDAYKTAYLSGTQADYIDAVGGADTIGAIAKPVY</sequence>
<reference evidence="2 3" key="1">
    <citation type="journal article" date="2018" name="Microbiome">
        <title>Fine metagenomic profile of the Mediterranean stratified and mixed water columns revealed by assembly and recruitment.</title>
        <authorList>
            <person name="Haro-Moreno J.M."/>
            <person name="Lopez-Perez M."/>
            <person name="De La Torre J.R."/>
            <person name="Picazo A."/>
            <person name="Camacho A."/>
            <person name="Rodriguez-Valera F."/>
        </authorList>
    </citation>
    <scope>NUCLEOTIDE SEQUENCE [LARGE SCALE GENOMIC DNA]</scope>
    <source>
        <strain evidence="2">MED-G50</strain>
    </source>
</reference>
<dbReference type="Gene3D" id="3.30.30.40">
    <property type="match status" value="1"/>
</dbReference>
<accession>A0A368EKR4</accession>
<dbReference type="InterPro" id="IPR004165">
    <property type="entry name" value="CoA_trans_fam_I"/>
</dbReference>
<dbReference type="PANTHER" id="PTHR13707:SF60">
    <property type="entry name" value="ACETATE COA-TRANSFERASE SUBUNIT ALPHA"/>
    <property type="match status" value="1"/>
</dbReference>
<dbReference type="InterPro" id="IPR037171">
    <property type="entry name" value="NagB/RpiA_transferase-like"/>
</dbReference>
<evidence type="ECO:0000256" key="1">
    <source>
        <dbReference type="ARBA" id="ARBA00022679"/>
    </source>
</evidence>
<name>A0A368EKR4_9PROT</name>
<proteinExistence type="predicted"/>
<dbReference type="AlphaFoldDB" id="A0A368EKR4"/>
<dbReference type="SUPFAM" id="SSF100950">
    <property type="entry name" value="NagB/RpiA/CoA transferase-like"/>
    <property type="match status" value="1"/>
</dbReference>
<evidence type="ECO:0000313" key="3">
    <source>
        <dbReference type="Proteomes" id="UP000252289"/>
    </source>
</evidence>
<dbReference type="PANTHER" id="PTHR13707">
    <property type="entry name" value="KETOACID-COENZYME A TRANSFERASE"/>
    <property type="match status" value="1"/>
</dbReference>
<dbReference type="Proteomes" id="UP000252289">
    <property type="component" value="Unassembled WGS sequence"/>
</dbReference>
<dbReference type="Gene3D" id="3.40.1080.10">
    <property type="entry name" value="Glutaconate Coenzyme A-transferase"/>
    <property type="match status" value="1"/>
</dbReference>
<dbReference type="EMBL" id="QOQK01000003">
    <property type="protein sequence ID" value="RCL85294.1"/>
    <property type="molecule type" value="Genomic_DNA"/>
</dbReference>
<dbReference type="GO" id="GO:0008410">
    <property type="term" value="F:CoA-transferase activity"/>
    <property type="evidence" value="ECO:0007669"/>
    <property type="project" value="InterPro"/>
</dbReference>
<protein>
    <submittedName>
        <fullName evidence="2">CoA transferase subunit A</fullName>
    </submittedName>
</protein>
<evidence type="ECO:0000313" key="2">
    <source>
        <dbReference type="EMBL" id="RCL85294.1"/>
    </source>
</evidence>
<organism evidence="2 3">
    <name type="scientific">PS1 clade bacterium</name>
    <dbReference type="NCBI Taxonomy" id="2175152"/>
    <lineage>
        <taxon>Bacteria</taxon>
        <taxon>Pseudomonadati</taxon>
        <taxon>Pseudomonadota</taxon>
        <taxon>Alphaproteobacteria</taxon>
        <taxon>PS1 clade</taxon>
    </lineage>
</organism>
<dbReference type="Pfam" id="PF01144">
    <property type="entry name" value="CoA_trans"/>
    <property type="match status" value="1"/>
</dbReference>